<dbReference type="Proteomes" id="UP000234562">
    <property type="component" value="Chromosome"/>
</dbReference>
<reference evidence="2" key="1">
    <citation type="submission" date="2016-05" db="EMBL/GenBank/DDBJ databases">
        <title>Genome sequence of Lactobacillus helveticus FAM8105.</title>
        <authorList>
            <person name="Ahrens C."/>
            <person name="Schmid M."/>
        </authorList>
    </citation>
    <scope>NUCLEOTIDE SEQUENCE [LARGE SCALE GENOMIC DNA]</scope>
    <source>
        <strain evidence="2">FAM8105</strain>
    </source>
</reference>
<evidence type="ECO:0008006" key="3">
    <source>
        <dbReference type="Google" id="ProtNLM"/>
    </source>
</evidence>
<dbReference type="EMBL" id="CP015496">
    <property type="protein sequence ID" value="AUI74549.1"/>
    <property type="molecule type" value="Genomic_DNA"/>
</dbReference>
<dbReference type="GeneID" id="72688019"/>
<dbReference type="AlphaFoldDB" id="A0AAU8XUY4"/>
<sequence length="192" mass="22047">MNSHEIEKIKQVDQIMFNLAESKDFKANLTKAVRLLRQTKLAKNPATEQDLINTYIKDIHKRIPLNVIVHFNMDVLEYYANSSDNLKENLARECQTNFKKYALIVLRFDDQIATWQNEKSGADYRDAVQHLDQTRTNIHNACLSDIKIINRMAESDGLPAFADTKNRNLTRTDIGQAIVKLGCEETIANLQP</sequence>
<protein>
    <recommendedName>
        <fullName evidence="3">DUF3232 domain-containing protein</fullName>
    </recommendedName>
</protein>
<name>A0AAU8XUY4_LACHE</name>
<evidence type="ECO:0000313" key="2">
    <source>
        <dbReference type="Proteomes" id="UP000234562"/>
    </source>
</evidence>
<gene>
    <name evidence="1" type="ORF">Lh8105_07075</name>
</gene>
<dbReference type="Pfam" id="PF11554">
    <property type="entry name" value="DUF3232"/>
    <property type="match status" value="1"/>
</dbReference>
<accession>A0AAU8XUY4</accession>
<proteinExistence type="predicted"/>
<organism evidence="1 2">
    <name type="scientific">Lactobacillus helveticus</name>
    <name type="common">Lactobacillus suntoryeus</name>
    <dbReference type="NCBI Taxonomy" id="1587"/>
    <lineage>
        <taxon>Bacteria</taxon>
        <taxon>Bacillati</taxon>
        <taxon>Bacillota</taxon>
        <taxon>Bacilli</taxon>
        <taxon>Lactobacillales</taxon>
        <taxon>Lactobacillaceae</taxon>
        <taxon>Lactobacillus</taxon>
    </lineage>
</organism>
<dbReference type="Gene3D" id="1.10.287.800">
    <property type="entry name" value="protein ne1242"/>
    <property type="match status" value="1"/>
</dbReference>
<dbReference type="InterPro" id="IPR021618">
    <property type="entry name" value="DUF3232"/>
</dbReference>
<dbReference type="RefSeq" id="WP_233759020.1">
    <property type="nucleotide sequence ID" value="NZ_CP015496.1"/>
</dbReference>
<evidence type="ECO:0000313" key="1">
    <source>
        <dbReference type="EMBL" id="AUI74549.1"/>
    </source>
</evidence>